<name>A0A0H3DM17_MYCPB</name>
<dbReference type="eggNOG" id="COG0217">
    <property type="taxonomic scope" value="Bacteria"/>
</dbReference>
<feature type="domain" description="TACO1/YebC-like N-terminal" evidence="8">
    <location>
        <begin position="5"/>
        <end position="69"/>
    </location>
</feature>
<evidence type="ECO:0000256" key="1">
    <source>
        <dbReference type="ARBA" id="ARBA00008724"/>
    </source>
</evidence>
<sequence length="235" mass="25979">MPRKHLIASQTNKKQQSNAKQLQKLAKRIAAAVKKGGSNIDANPQLKVAVELALAHGLSADSIKRNIHGSEKDPTKLSEFCYEIFGPNGVGIIVFGLTDNPNRLLSSLNGYIAKLKAQLAKPNSVKINFEEKGIALVKHNNFTQDELIELLISNNINLLDLNEDDDSFEVVVDSPSYFALKDLLVKNSFTIEASELRLIPLLTVELNAEQHTLLNRFLNACEEDDDIQTVVHNAL</sequence>
<comment type="similarity">
    <text evidence="1 6">Belongs to the TACO1 family.</text>
</comment>
<proteinExistence type="inferred from homology"/>
<feature type="domain" description="TACO1/YebC-like second and third" evidence="7">
    <location>
        <begin position="78"/>
        <end position="234"/>
    </location>
</feature>
<gene>
    <name evidence="9" type="ordered locus">MPNE_0558</name>
</gene>
<dbReference type="InterPro" id="IPR048300">
    <property type="entry name" value="TACO1_YebC-like_2nd/3rd_dom"/>
</dbReference>
<evidence type="ECO:0000256" key="6">
    <source>
        <dbReference type="HAMAP-Rule" id="MF_00693"/>
    </source>
</evidence>
<dbReference type="PaxDb" id="722438-MPNE_0558"/>
<dbReference type="PANTHER" id="PTHR12532:SF6">
    <property type="entry name" value="TRANSCRIPTIONAL REGULATORY PROTEIN YEBC-RELATED"/>
    <property type="match status" value="1"/>
</dbReference>
<keyword evidence="5 6" id="KW-0804">Transcription</keyword>
<dbReference type="GO" id="GO:0005829">
    <property type="term" value="C:cytosol"/>
    <property type="evidence" value="ECO:0007669"/>
    <property type="project" value="TreeGrafter"/>
</dbReference>
<protein>
    <recommendedName>
        <fullName evidence="6">Probable transcriptional regulatory protein MPNE_0558</fullName>
    </recommendedName>
</protein>
<evidence type="ECO:0000256" key="3">
    <source>
        <dbReference type="ARBA" id="ARBA00023015"/>
    </source>
</evidence>
<dbReference type="InterPro" id="IPR002876">
    <property type="entry name" value="Transcrip_reg_TACO1-like"/>
</dbReference>
<reference evidence="9 10" key="1">
    <citation type="journal article" date="2010" name="Appl. Environ. Microbiol.">
        <title>Targeted chromosomal knockouts in Mycoplasma pneumoniae.</title>
        <authorList>
            <person name="Krishnakumar R."/>
            <person name="Assad-Garcia N."/>
            <person name="Benders G.A."/>
            <person name="Phan Q."/>
            <person name="Montague M.G."/>
            <person name="Glass J.I."/>
        </authorList>
    </citation>
    <scope>NUCLEOTIDE SEQUENCE [LARGE SCALE GENOMIC DNA]</scope>
    <source>
        <strain evidence="10">ATCC 15531 / DSM 22911 / NBRC 14401 / NCTC 10119 / FH</strain>
    </source>
</reference>
<keyword evidence="3 6" id="KW-0805">Transcription regulation</keyword>
<dbReference type="Gene3D" id="1.10.10.200">
    <property type="match status" value="1"/>
</dbReference>
<evidence type="ECO:0000256" key="5">
    <source>
        <dbReference type="ARBA" id="ARBA00023163"/>
    </source>
</evidence>
<dbReference type="RefSeq" id="WP_010874834.1">
    <property type="nucleotide sequence ID" value="NZ_CP010546.1"/>
</dbReference>
<dbReference type="InterPro" id="IPR026564">
    <property type="entry name" value="Transcrip_reg_TACO1-like_dom3"/>
</dbReference>
<evidence type="ECO:0000256" key="4">
    <source>
        <dbReference type="ARBA" id="ARBA00023125"/>
    </source>
</evidence>
<organism evidence="9 10">
    <name type="scientific">Mycoplasmoides pneumoniae (strain ATCC 15531 / DSM 23978 / CIP 103766 / NBRC 14401 / NCTC 10119 / FH)</name>
    <name type="common">Mycoplasma pneumoniae</name>
    <dbReference type="NCBI Taxonomy" id="722438"/>
    <lineage>
        <taxon>Bacteria</taxon>
        <taxon>Bacillati</taxon>
        <taxon>Mycoplasmatota</taxon>
        <taxon>Mycoplasmoidales</taxon>
        <taxon>Mycoplasmoidaceae</taxon>
        <taxon>Mycoplasmoides</taxon>
    </lineage>
</organism>
<dbReference type="HOGENOM" id="CLU_062974_2_2_14"/>
<evidence type="ECO:0000256" key="2">
    <source>
        <dbReference type="ARBA" id="ARBA00022490"/>
    </source>
</evidence>
<dbReference type="InterPro" id="IPR029072">
    <property type="entry name" value="YebC-like"/>
</dbReference>
<dbReference type="GO" id="GO:0006355">
    <property type="term" value="P:regulation of DNA-templated transcription"/>
    <property type="evidence" value="ECO:0007669"/>
    <property type="project" value="UniProtKB-UniRule"/>
</dbReference>
<dbReference type="GO" id="GO:0003677">
    <property type="term" value="F:DNA binding"/>
    <property type="evidence" value="ECO:0007669"/>
    <property type="project" value="UniProtKB-UniRule"/>
</dbReference>
<dbReference type="PANTHER" id="PTHR12532">
    <property type="entry name" value="TRANSLATIONAL ACTIVATOR OF CYTOCHROME C OXIDASE 1"/>
    <property type="match status" value="1"/>
</dbReference>
<keyword evidence="2 6" id="KW-0963">Cytoplasm</keyword>
<dbReference type="GeneID" id="66608849"/>
<dbReference type="InterPro" id="IPR049083">
    <property type="entry name" value="TACO1_YebC_N"/>
</dbReference>
<dbReference type="STRING" id="722438.F539_02690"/>
<dbReference type="SUPFAM" id="SSF75625">
    <property type="entry name" value="YebC-like"/>
    <property type="match status" value="1"/>
</dbReference>
<dbReference type="InterPro" id="IPR017856">
    <property type="entry name" value="Integrase-like_N"/>
</dbReference>
<keyword evidence="4 6" id="KW-0238">DNA-binding</keyword>
<dbReference type="AlphaFoldDB" id="A0A0H3DM17"/>
<dbReference type="Pfam" id="PF01709">
    <property type="entry name" value="Transcrip_reg"/>
    <property type="match status" value="1"/>
</dbReference>
<evidence type="ECO:0000313" key="9">
    <source>
        <dbReference type="EMBL" id="ADK86810.1"/>
    </source>
</evidence>
<evidence type="ECO:0000259" key="8">
    <source>
        <dbReference type="Pfam" id="PF20772"/>
    </source>
</evidence>
<accession>A0A0H3DM17</accession>
<dbReference type="NCBIfam" id="TIGR01033">
    <property type="entry name" value="YebC/PmpR family DNA-binding transcriptional regulator"/>
    <property type="match status" value="1"/>
</dbReference>
<dbReference type="Pfam" id="PF20772">
    <property type="entry name" value="TACO1_YebC_N"/>
    <property type="match status" value="1"/>
</dbReference>
<evidence type="ECO:0000259" key="7">
    <source>
        <dbReference type="Pfam" id="PF01709"/>
    </source>
</evidence>
<evidence type="ECO:0000313" key="10">
    <source>
        <dbReference type="Proteomes" id="UP000007756"/>
    </source>
</evidence>
<comment type="subcellular location">
    <subcellularLocation>
        <location evidence="6">Cytoplasm</location>
    </subcellularLocation>
</comment>
<dbReference type="FunFam" id="1.10.10.200:FF:000004">
    <property type="entry name" value="Probable transcriptional regulatory protein BSBG_02618"/>
    <property type="match status" value="1"/>
</dbReference>
<dbReference type="HAMAP" id="MF_00693">
    <property type="entry name" value="Transcrip_reg_TACO1"/>
    <property type="match status" value="1"/>
</dbReference>
<dbReference type="SMR" id="A0A0H3DM17"/>
<dbReference type="NCBIfam" id="NF009044">
    <property type="entry name" value="PRK12378.1"/>
    <property type="match status" value="1"/>
</dbReference>
<dbReference type="KEGG" id="mpj:MPNE_0558"/>
<dbReference type="EMBL" id="CP002077">
    <property type="protein sequence ID" value="ADK86810.1"/>
    <property type="molecule type" value="Genomic_DNA"/>
</dbReference>
<dbReference type="PATRIC" id="fig|722438.3.peg.531"/>
<dbReference type="Proteomes" id="UP000007756">
    <property type="component" value="Chromosome"/>
</dbReference>
<dbReference type="Gene3D" id="3.30.70.980">
    <property type="match status" value="2"/>
</dbReference>